<evidence type="ECO:0000313" key="2">
    <source>
        <dbReference type="Proteomes" id="UP001163835"/>
    </source>
</evidence>
<comment type="caution">
    <text evidence="1">The sequence shown here is derived from an EMBL/GenBank/DDBJ whole genome shotgun (WGS) entry which is preliminary data.</text>
</comment>
<gene>
    <name evidence="1" type="ORF">F5876DRAFT_80726</name>
</gene>
<keyword evidence="2" id="KW-1185">Reference proteome</keyword>
<sequence length="528" mass="58902">MSAYTFSSSDGKTYKRNFHGFEALCNSYALHDFLLALTGSAEVQLRDESGIAVSQDTFASCLRAAWIQLRHRIPAVALRTVYQSEDASWTALYDVPAGPDDIDTWVAQTLVWRETKIDCLEHDLDEKWEFTRGEYPLRLIASPVEVSTGRYMLSFSGPHGMFDGRMSMILLNELVGSLNDQIFKAVPVDLESIKWGEETARLASAGSVLTGLDMDSVPEPASTQTEEFVPFLPPSVENQVRTHDVTMRYVVFDNARTTALREKCRAHHTTITIAMDAIFAVAHLETILANAAVVGGAHYDSTVKAYTNAVHWFMPLSCKDQVSQFWTPGLLERKLTDLSKRPTWPSSSSINHPEGTTLFGTDGFLLQAKLETFRRAVGFSVDTKTFNSCDQESFWGSVVPHMAATHAEPQKDHAAYVHREREKQAICRSFNPSLMMVKSPIASSIGHLEGLGLFTEYAPGSSSPTQVPRVLFRAHVSGPTMTNLYWQYDGKLNCSLLAAAKWNSPSEMERMETTLRKWFDIAIGEKSE</sequence>
<dbReference type="EMBL" id="MU795430">
    <property type="protein sequence ID" value="KAJ3806406.1"/>
    <property type="molecule type" value="Genomic_DNA"/>
</dbReference>
<organism evidence="1 2">
    <name type="scientific">Lentinula aff. lateritia</name>
    <dbReference type="NCBI Taxonomy" id="2804960"/>
    <lineage>
        <taxon>Eukaryota</taxon>
        <taxon>Fungi</taxon>
        <taxon>Dikarya</taxon>
        <taxon>Basidiomycota</taxon>
        <taxon>Agaricomycotina</taxon>
        <taxon>Agaricomycetes</taxon>
        <taxon>Agaricomycetidae</taxon>
        <taxon>Agaricales</taxon>
        <taxon>Marasmiineae</taxon>
        <taxon>Omphalotaceae</taxon>
        <taxon>Lentinula</taxon>
    </lineage>
</organism>
<proteinExistence type="predicted"/>
<reference evidence="1" key="1">
    <citation type="submission" date="2022-09" db="EMBL/GenBank/DDBJ databases">
        <title>A Global Phylogenomic Analysis of the Shiitake Genus Lentinula.</title>
        <authorList>
            <consortium name="DOE Joint Genome Institute"/>
            <person name="Sierra-Patev S."/>
            <person name="Min B."/>
            <person name="Naranjo-Ortiz M."/>
            <person name="Looney B."/>
            <person name="Konkel Z."/>
            <person name="Slot J.C."/>
            <person name="Sakamoto Y."/>
            <person name="Steenwyk J.L."/>
            <person name="Rokas A."/>
            <person name="Carro J."/>
            <person name="Camarero S."/>
            <person name="Ferreira P."/>
            <person name="Molpeceres G."/>
            <person name="Ruiz-Duenas F.J."/>
            <person name="Serrano A."/>
            <person name="Henrissat B."/>
            <person name="Drula E."/>
            <person name="Hughes K.W."/>
            <person name="Mata J.L."/>
            <person name="Ishikawa N.K."/>
            <person name="Vargas-Isla R."/>
            <person name="Ushijima S."/>
            <person name="Smith C.A."/>
            <person name="Ahrendt S."/>
            <person name="Andreopoulos W."/>
            <person name="He G."/>
            <person name="Labutti K."/>
            <person name="Lipzen A."/>
            <person name="Ng V."/>
            <person name="Riley R."/>
            <person name="Sandor L."/>
            <person name="Barry K."/>
            <person name="Martinez A.T."/>
            <person name="Xiao Y."/>
            <person name="Gibbons J.G."/>
            <person name="Terashima K."/>
            <person name="Grigoriev I.V."/>
            <person name="Hibbett D.S."/>
        </authorList>
    </citation>
    <scope>NUCLEOTIDE SEQUENCE</scope>
    <source>
        <strain evidence="1">TMI1499</strain>
    </source>
</reference>
<name>A0ACC1TPW3_9AGAR</name>
<protein>
    <submittedName>
        <fullName evidence="1">Uncharacterized protein</fullName>
    </submittedName>
</protein>
<dbReference type="Proteomes" id="UP001163835">
    <property type="component" value="Unassembled WGS sequence"/>
</dbReference>
<evidence type="ECO:0000313" key="1">
    <source>
        <dbReference type="EMBL" id="KAJ3806406.1"/>
    </source>
</evidence>
<accession>A0ACC1TPW3</accession>